<proteinExistence type="predicted"/>
<comment type="caution">
    <text evidence="2">The sequence shown here is derived from an EMBL/GenBank/DDBJ whole genome shotgun (WGS) entry which is preliminary data.</text>
</comment>
<dbReference type="Proteomes" id="UP000248311">
    <property type="component" value="Unassembled WGS sequence"/>
</dbReference>
<keyword evidence="3" id="KW-1185">Reference proteome</keyword>
<organism evidence="2 3">
    <name type="scientific">Pseudoroseicyclus aestuarii</name>
    <dbReference type="NCBI Taxonomy" id="1795041"/>
    <lineage>
        <taxon>Bacteria</taxon>
        <taxon>Pseudomonadati</taxon>
        <taxon>Pseudomonadota</taxon>
        <taxon>Alphaproteobacteria</taxon>
        <taxon>Rhodobacterales</taxon>
        <taxon>Paracoccaceae</taxon>
        <taxon>Pseudoroseicyclus</taxon>
    </lineage>
</organism>
<feature type="chain" id="PRO_5016272637" description="HdeA/HdeB family protein" evidence="1">
    <location>
        <begin position="20"/>
        <end position="115"/>
    </location>
</feature>
<dbReference type="RefSeq" id="WP_110815166.1">
    <property type="nucleotide sequence ID" value="NZ_QJTE01000004.1"/>
</dbReference>
<dbReference type="EMBL" id="QJTE01000004">
    <property type="protein sequence ID" value="PYE82507.1"/>
    <property type="molecule type" value="Genomic_DNA"/>
</dbReference>
<reference evidence="2 3" key="1">
    <citation type="submission" date="2018-06" db="EMBL/GenBank/DDBJ databases">
        <title>Genomic Encyclopedia of Type Strains, Phase III (KMG-III): the genomes of soil and plant-associated and newly described type strains.</title>
        <authorList>
            <person name="Whitman W."/>
        </authorList>
    </citation>
    <scope>NUCLEOTIDE SEQUENCE [LARGE SCALE GENOMIC DNA]</scope>
    <source>
        <strain evidence="2 3">CECT 9025</strain>
    </source>
</reference>
<name>A0A318T088_9RHOB</name>
<dbReference type="OrthoDB" id="7856615at2"/>
<evidence type="ECO:0008006" key="4">
    <source>
        <dbReference type="Google" id="ProtNLM"/>
    </source>
</evidence>
<evidence type="ECO:0000313" key="2">
    <source>
        <dbReference type="EMBL" id="PYE82507.1"/>
    </source>
</evidence>
<evidence type="ECO:0000313" key="3">
    <source>
        <dbReference type="Proteomes" id="UP000248311"/>
    </source>
</evidence>
<protein>
    <recommendedName>
        <fullName evidence="4">HdeA/HdeB family protein</fullName>
    </recommendedName>
</protein>
<gene>
    <name evidence="2" type="ORF">DFP88_104264</name>
</gene>
<keyword evidence="1" id="KW-0732">Signal</keyword>
<dbReference type="AlphaFoldDB" id="A0A318T088"/>
<feature type="signal peptide" evidence="1">
    <location>
        <begin position="1"/>
        <end position="19"/>
    </location>
</feature>
<sequence length="115" mass="12200">MRGALILSLALALPLPAAAQGAMGAYSAADCAAFWSAYARRMGGSDIARLAEGFGQAAQRIEGAGPTQARRDAMLALIRAYIENNDRQSRDLFNRLAQACSSLAAELPETRGIRM</sequence>
<evidence type="ECO:0000256" key="1">
    <source>
        <dbReference type="SAM" id="SignalP"/>
    </source>
</evidence>
<accession>A0A318T088</accession>